<keyword evidence="2" id="KW-0436">Ligase</keyword>
<comment type="caution">
    <text evidence="4">The sequence shown here is derived from an EMBL/GenBank/DDBJ whole genome shotgun (WGS) entry which is preliminary data.</text>
</comment>
<dbReference type="SUPFAM" id="SSF56801">
    <property type="entry name" value="Acetyl-CoA synthetase-like"/>
    <property type="match status" value="1"/>
</dbReference>
<reference evidence="4" key="2">
    <citation type="submission" date="2020-08" db="EMBL/GenBank/DDBJ databases">
        <title>Plant Genome Project.</title>
        <authorList>
            <person name="Zhang R.-G."/>
        </authorList>
    </citation>
    <scope>NUCLEOTIDE SEQUENCE</scope>
    <source>
        <strain evidence="4">Huo1</strain>
        <tissue evidence="4">Leaf</tissue>
    </source>
</reference>
<name>A0A8X8Z8B2_SALSN</name>
<dbReference type="Proteomes" id="UP000298416">
    <property type="component" value="Unassembled WGS sequence"/>
</dbReference>
<feature type="domain" description="AMP-binding enzyme C-terminal" evidence="3">
    <location>
        <begin position="116"/>
        <end position="166"/>
    </location>
</feature>
<gene>
    <name evidence="4" type="ORF">SASPL_145374</name>
</gene>
<accession>A0A8X8Z8B2</accession>
<dbReference type="Gene3D" id="3.40.50.12780">
    <property type="entry name" value="N-terminal domain of ligase-like"/>
    <property type="match status" value="1"/>
</dbReference>
<evidence type="ECO:0000256" key="1">
    <source>
        <dbReference type="ARBA" id="ARBA00006432"/>
    </source>
</evidence>
<evidence type="ECO:0000256" key="2">
    <source>
        <dbReference type="ARBA" id="ARBA00022598"/>
    </source>
</evidence>
<organism evidence="4">
    <name type="scientific">Salvia splendens</name>
    <name type="common">Scarlet sage</name>
    <dbReference type="NCBI Taxonomy" id="180675"/>
    <lineage>
        <taxon>Eukaryota</taxon>
        <taxon>Viridiplantae</taxon>
        <taxon>Streptophyta</taxon>
        <taxon>Embryophyta</taxon>
        <taxon>Tracheophyta</taxon>
        <taxon>Spermatophyta</taxon>
        <taxon>Magnoliopsida</taxon>
        <taxon>eudicotyledons</taxon>
        <taxon>Gunneridae</taxon>
        <taxon>Pentapetalae</taxon>
        <taxon>asterids</taxon>
        <taxon>lamiids</taxon>
        <taxon>Lamiales</taxon>
        <taxon>Lamiaceae</taxon>
        <taxon>Nepetoideae</taxon>
        <taxon>Mentheae</taxon>
        <taxon>Salviinae</taxon>
        <taxon>Salvia</taxon>
        <taxon>Salvia subgen. Calosphace</taxon>
        <taxon>core Calosphace</taxon>
    </lineage>
</organism>
<protein>
    <recommendedName>
        <fullName evidence="3">AMP-binding enzyme C-terminal domain-containing protein</fullName>
    </recommendedName>
</protein>
<evidence type="ECO:0000313" key="5">
    <source>
        <dbReference type="Proteomes" id="UP000298416"/>
    </source>
</evidence>
<dbReference type="AlphaFoldDB" id="A0A8X8Z8B2"/>
<dbReference type="PANTHER" id="PTHR43859:SF7">
    <property type="entry name" value="ACETATE_BUTYRATE--COA LIGASE AAE7, PEROXISOMAL"/>
    <property type="match status" value="1"/>
</dbReference>
<dbReference type="InterPro" id="IPR025110">
    <property type="entry name" value="AMP-bd_C"/>
</dbReference>
<evidence type="ECO:0000313" key="4">
    <source>
        <dbReference type="EMBL" id="KAG6394784.1"/>
    </source>
</evidence>
<proteinExistence type="inferred from homology"/>
<dbReference type="EMBL" id="PNBA02000017">
    <property type="protein sequence ID" value="KAG6394784.1"/>
    <property type="molecule type" value="Genomic_DNA"/>
</dbReference>
<dbReference type="PANTHER" id="PTHR43859">
    <property type="entry name" value="ACYL-ACTIVATING ENZYME"/>
    <property type="match status" value="1"/>
</dbReference>
<keyword evidence="5" id="KW-1185">Reference proteome</keyword>
<dbReference type="InterPro" id="IPR042099">
    <property type="entry name" value="ANL_N_sf"/>
</dbReference>
<dbReference type="Pfam" id="PF13193">
    <property type="entry name" value="AMP-binding_C"/>
    <property type="match status" value="1"/>
</dbReference>
<evidence type="ECO:0000259" key="3">
    <source>
        <dbReference type="Pfam" id="PF13193"/>
    </source>
</evidence>
<reference evidence="4" key="1">
    <citation type="submission" date="2018-01" db="EMBL/GenBank/DDBJ databases">
        <authorList>
            <person name="Mao J.F."/>
        </authorList>
    </citation>
    <scope>NUCLEOTIDE SEQUENCE</scope>
    <source>
        <strain evidence="4">Huo1</strain>
        <tissue evidence="4">Leaf</tissue>
    </source>
</reference>
<sequence>MSGIASFLVIPVARHPALRESCCIIMALSNTIVWGIGEEAVYLWTLPMFHCNGWCFLWTLVCLREVTAKAPVPADGTMVGEVVFRGNVVMKGYLKNPKANEEAFANGCTKRFLKSRWGESPCAFVALKLGVDGFDQGRLAEDIMKFSRSKMPAYWVPKSVVFGELPTGKLQKHVLRVRPRRQAHSGDLGAAKVIADEFVAEAGAEDGEGEDQDPIFVNALEYL</sequence>
<comment type="similarity">
    <text evidence="1">Belongs to the ATP-dependent AMP-binding enzyme family.</text>
</comment>
<dbReference type="GO" id="GO:0016874">
    <property type="term" value="F:ligase activity"/>
    <property type="evidence" value="ECO:0007669"/>
    <property type="project" value="UniProtKB-KW"/>
</dbReference>